<dbReference type="Pfam" id="PF04082">
    <property type="entry name" value="Fungal_trans"/>
    <property type="match status" value="1"/>
</dbReference>
<comment type="subcellular location">
    <subcellularLocation>
        <location evidence="1">Nucleus</location>
    </subcellularLocation>
</comment>
<dbReference type="CDD" id="cd12148">
    <property type="entry name" value="fungal_TF_MHR"/>
    <property type="match status" value="1"/>
</dbReference>
<proteinExistence type="predicted"/>
<reference evidence="5" key="1">
    <citation type="journal article" date="2023" name="Mol. Phylogenet. Evol.">
        <title>Genome-scale phylogeny and comparative genomics of the fungal order Sordariales.</title>
        <authorList>
            <person name="Hensen N."/>
            <person name="Bonometti L."/>
            <person name="Westerberg I."/>
            <person name="Brannstrom I.O."/>
            <person name="Guillou S."/>
            <person name="Cros-Aarteil S."/>
            <person name="Calhoun S."/>
            <person name="Haridas S."/>
            <person name="Kuo A."/>
            <person name="Mondo S."/>
            <person name="Pangilinan J."/>
            <person name="Riley R."/>
            <person name="LaButti K."/>
            <person name="Andreopoulos B."/>
            <person name="Lipzen A."/>
            <person name="Chen C."/>
            <person name="Yan M."/>
            <person name="Daum C."/>
            <person name="Ng V."/>
            <person name="Clum A."/>
            <person name="Steindorff A."/>
            <person name="Ohm R.A."/>
            <person name="Martin F."/>
            <person name="Silar P."/>
            <person name="Natvig D.O."/>
            <person name="Lalanne C."/>
            <person name="Gautier V."/>
            <person name="Ament-Velasquez S.L."/>
            <person name="Kruys A."/>
            <person name="Hutchinson M.I."/>
            <person name="Powell A.J."/>
            <person name="Barry K."/>
            <person name="Miller A.N."/>
            <person name="Grigoriev I.V."/>
            <person name="Debuchy R."/>
            <person name="Gladieux P."/>
            <person name="Hiltunen Thoren M."/>
            <person name="Johannesson H."/>
        </authorList>
    </citation>
    <scope>NUCLEOTIDE SEQUENCE</scope>
    <source>
        <strain evidence="5">CBS 232.78</strain>
    </source>
</reference>
<sequence>MFTPPTEAVAMAGDSAALQARLKHLEHIIQVLKTQRRDTTDATTGQRLPASSAQDGLLEHGQAQQEETQDDRERAASAAGLMIEDLKYVDKVHWEAILEDISVLTNDLETFQDEEEVKKLKQYDSMDEAMRTAHPGPILLLGGFPRISVAELASYLPPRPVADRLIARFFQAKEPAWMVFHVPSLQRAYNKFWDYLEFASYTQLGMFFGMLAHAALYCLRADEEVPGNLGPARQVFEEYKLRLAQSITFSDYTTLGCSKIESLILYFGCEYLGQVDPILGTSILLTTIIRVAMHMGMHRDPRYHTGLTVYHAEMWRRKWALLKEVDRLVSYQFGVPCNINPQFTDTEPPRNLHDEDFDEETTELPPSRPETERTVTLLTIIKGRILDVFGDISLATNSPKPVSYAEVMRLDKRLEAVFNSYPSSMRYRSFSESLVDPIDHIMQRYMLEFLYQKSRMILHRRFLGLGRLDKRYAYSQRTCIDAATKTLRHQHDIHCELQLGGRFAGDQRFLNSLNIHDFLLAGMILCLELSVMNAKDKSPDASAKAVAAFANDKNPDIMARQKLLEMLRTSRLIWQSMRRDSNQADKGFKILTKMLSMSTGTVYEGSPESATDSAMENINLSADPPFGFDSTLPTISGSAINAPSFCSSGGSSPWPASSVMGQTAGGWTSDGNTSAGAGFTQAPDFLYNDSKLESFIDPNLNADWTLWDNQVQDMNTDMQMITWDAWFQAQQAGSGPPPPGPTY</sequence>
<comment type="caution">
    <text evidence="5">The sequence shown here is derived from an EMBL/GenBank/DDBJ whole genome shotgun (WGS) entry which is preliminary data.</text>
</comment>
<feature type="compositionally biased region" description="Polar residues" evidence="3">
    <location>
        <begin position="41"/>
        <end position="54"/>
    </location>
</feature>
<reference evidence="5" key="2">
    <citation type="submission" date="2023-06" db="EMBL/GenBank/DDBJ databases">
        <authorList>
            <consortium name="Lawrence Berkeley National Laboratory"/>
            <person name="Haridas S."/>
            <person name="Hensen N."/>
            <person name="Bonometti L."/>
            <person name="Westerberg I."/>
            <person name="Brannstrom I.O."/>
            <person name="Guillou S."/>
            <person name="Cros-Aarteil S."/>
            <person name="Calhoun S."/>
            <person name="Kuo A."/>
            <person name="Mondo S."/>
            <person name="Pangilinan J."/>
            <person name="Riley R."/>
            <person name="LaButti K."/>
            <person name="Andreopoulos B."/>
            <person name="Lipzen A."/>
            <person name="Chen C."/>
            <person name="Yanf M."/>
            <person name="Daum C."/>
            <person name="Ng V."/>
            <person name="Clum A."/>
            <person name="Steindorff A."/>
            <person name="Ohm R."/>
            <person name="Martin F."/>
            <person name="Silar P."/>
            <person name="Natvig D."/>
            <person name="Lalanne C."/>
            <person name="Gautier V."/>
            <person name="Ament-velasquez S.L."/>
            <person name="Kruys A."/>
            <person name="Hutchinson M.I."/>
            <person name="Powell A.J."/>
            <person name="Barry K."/>
            <person name="Miller A.N."/>
            <person name="Grigoriev I.V."/>
            <person name="Debuchy R."/>
            <person name="Gladieux P."/>
            <person name="Thoren M.H."/>
            <person name="Johannesson H."/>
        </authorList>
    </citation>
    <scope>NUCLEOTIDE SEQUENCE</scope>
    <source>
        <strain evidence="5">CBS 232.78</strain>
    </source>
</reference>
<evidence type="ECO:0000256" key="1">
    <source>
        <dbReference type="ARBA" id="ARBA00004123"/>
    </source>
</evidence>
<accession>A0AAE0K1F4</accession>
<dbReference type="Proteomes" id="UP001285441">
    <property type="component" value="Unassembled WGS sequence"/>
</dbReference>
<keyword evidence="2" id="KW-0539">Nucleus</keyword>
<dbReference type="GO" id="GO:0005634">
    <property type="term" value="C:nucleus"/>
    <property type="evidence" value="ECO:0007669"/>
    <property type="project" value="UniProtKB-SubCell"/>
</dbReference>
<dbReference type="SMART" id="SM00906">
    <property type="entry name" value="Fungal_trans"/>
    <property type="match status" value="1"/>
</dbReference>
<feature type="region of interest" description="Disordered" evidence="3">
    <location>
        <begin position="344"/>
        <end position="369"/>
    </location>
</feature>
<protein>
    <recommendedName>
        <fullName evidence="4">Xylanolytic transcriptional activator regulatory domain-containing protein</fullName>
    </recommendedName>
</protein>
<dbReference type="PANTHER" id="PTHR31001">
    <property type="entry name" value="UNCHARACTERIZED TRANSCRIPTIONAL REGULATORY PROTEIN"/>
    <property type="match status" value="1"/>
</dbReference>
<keyword evidence="6" id="KW-1185">Reference proteome</keyword>
<dbReference type="AlphaFoldDB" id="A0AAE0K1F4"/>
<dbReference type="GO" id="GO:0006351">
    <property type="term" value="P:DNA-templated transcription"/>
    <property type="evidence" value="ECO:0007669"/>
    <property type="project" value="InterPro"/>
</dbReference>
<dbReference type="InterPro" id="IPR007219">
    <property type="entry name" value="XnlR_reg_dom"/>
</dbReference>
<dbReference type="InterPro" id="IPR050613">
    <property type="entry name" value="Sec_Metabolite_Reg"/>
</dbReference>
<dbReference type="EMBL" id="JAULSW010000011">
    <property type="protein sequence ID" value="KAK3367621.1"/>
    <property type="molecule type" value="Genomic_DNA"/>
</dbReference>
<gene>
    <name evidence="5" type="ORF">B0H63DRAFT_529337</name>
</gene>
<dbReference type="GO" id="GO:0003677">
    <property type="term" value="F:DNA binding"/>
    <property type="evidence" value="ECO:0007669"/>
    <property type="project" value="InterPro"/>
</dbReference>
<feature type="domain" description="Xylanolytic transcriptional activator regulatory" evidence="4">
    <location>
        <begin position="281"/>
        <end position="355"/>
    </location>
</feature>
<dbReference type="PANTHER" id="PTHR31001:SF49">
    <property type="entry name" value="ZN(II)2CYS6 TRANSCRIPTION FACTOR (EUROFUNG)"/>
    <property type="match status" value="1"/>
</dbReference>
<evidence type="ECO:0000259" key="4">
    <source>
        <dbReference type="SMART" id="SM00906"/>
    </source>
</evidence>
<evidence type="ECO:0000256" key="2">
    <source>
        <dbReference type="ARBA" id="ARBA00023242"/>
    </source>
</evidence>
<evidence type="ECO:0000313" key="5">
    <source>
        <dbReference type="EMBL" id="KAK3367621.1"/>
    </source>
</evidence>
<evidence type="ECO:0000256" key="3">
    <source>
        <dbReference type="SAM" id="MobiDB-lite"/>
    </source>
</evidence>
<name>A0AAE0K1F4_9PEZI</name>
<feature type="region of interest" description="Disordered" evidence="3">
    <location>
        <begin position="35"/>
        <end position="75"/>
    </location>
</feature>
<dbReference type="GO" id="GO:0008270">
    <property type="term" value="F:zinc ion binding"/>
    <property type="evidence" value="ECO:0007669"/>
    <property type="project" value="InterPro"/>
</dbReference>
<organism evidence="5 6">
    <name type="scientific">Podospora didyma</name>
    <dbReference type="NCBI Taxonomy" id="330526"/>
    <lineage>
        <taxon>Eukaryota</taxon>
        <taxon>Fungi</taxon>
        <taxon>Dikarya</taxon>
        <taxon>Ascomycota</taxon>
        <taxon>Pezizomycotina</taxon>
        <taxon>Sordariomycetes</taxon>
        <taxon>Sordariomycetidae</taxon>
        <taxon>Sordariales</taxon>
        <taxon>Podosporaceae</taxon>
        <taxon>Podospora</taxon>
    </lineage>
</organism>
<evidence type="ECO:0000313" key="6">
    <source>
        <dbReference type="Proteomes" id="UP001285441"/>
    </source>
</evidence>